<gene>
    <name evidence="3" type="ORF">FKV24_007260</name>
</gene>
<accession>A0A508AWU0</accession>
<comment type="caution">
    <text evidence="3">The sequence shown here is derived from an EMBL/GenBank/DDBJ whole genome shotgun (WGS) entry which is preliminary data.</text>
</comment>
<name>A0A508AWU0_9GAMM</name>
<evidence type="ECO:0000313" key="4">
    <source>
        <dbReference type="Proteomes" id="UP000320431"/>
    </source>
</evidence>
<sequence length="286" mass="31319">MIQPDPIESGSVHSCGSRLRQAREAGGLTREQVSSRLRMPLRVIEALENDDWDVLGAPIFVRGQLRSYARLLKLDLDVDGCLDEAHVPRVAPPELVSHSHTPRYRRVLEQTTRNAVYIVMTAAIALPVWWATRDHLSPTSGTPDVQSLDVPEGLAPVRQDAPASTTARRPARTPVVASMTPRSIDTRADDPRSDHRDDDAAVSLLFNDESWFEVFGSDGRTLEKGLVAAGERRSYPAGRVARMTVGNVSAIELRHDGEIVDLTAFSKSNVARFTLSSDGSVVPPAE</sequence>
<dbReference type="EMBL" id="VICD02000108">
    <property type="protein sequence ID" value="KAB8192469.1"/>
    <property type="molecule type" value="Genomic_DNA"/>
</dbReference>
<evidence type="ECO:0000313" key="3">
    <source>
        <dbReference type="EMBL" id="KAB8192469.1"/>
    </source>
</evidence>
<dbReference type="InterPro" id="IPR010982">
    <property type="entry name" value="Lambda_DNA-bd_dom_sf"/>
</dbReference>
<dbReference type="CDD" id="cd00093">
    <property type="entry name" value="HTH_XRE"/>
    <property type="match status" value="1"/>
</dbReference>
<dbReference type="Gene3D" id="1.10.260.40">
    <property type="entry name" value="lambda repressor-like DNA-binding domains"/>
    <property type="match status" value="1"/>
</dbReference>
<dbReference type="RefSeq" id="WP_141481905.1">
    <property type="nucleotide sequence ID" value="NZ_VICD02000108.1"/>
</dbReference>
<protein>
    <submittedName>
        <fullName evidence="3">DUF4115 domain-containing protein</fullName>
    </submittedName>
</protein>
<evidence type="ECO:0000256" key="1">
    <source>
        <dbReference type="SAM" id="MobiDB-lite"/>
    </source>
</evidence>
<dbReference type="InterPro" id="IPR001387">
    <property type="entry name" value="Cro/C1-type_HTH"/>
</dbReference>
<dbReference type="PANTHER" id="PTHR34475:SF1">
    <property type="entry name" value="CYTOSKELETON PROTEIN RODZ"/>
    <property type="match status" value="1"/>
</dbReference>
<dbReference type="GO" id="GO:0003677">
    <property type="term" value="F:DNA binding"/>
    <property type="evidence" value="ECO:0007669"/>
    <property type="project" value="InterPro"/>
</dbReference>
<dbReference type="Pfam" id="PF13464">
    <property type="entry name" value="RodZ_C"/>
    <property type="match status" value="1"/>
</dbReference>
<reference evidence="3 4" key="1">
    <citation type="submission" date="2019-10" db="EMBL/GenBank/DDBJ databases">
        <title>Lysobacter alkalisoli sp. nov., isolated from saline-alkaline soil.</title>
        <authorList>
            <person name="Sun J.-Q."/>
        </authorList>
    </citation>
    <scope>NUCLEOTIDE SEQUENCE [LARGE SCALE GENOMIC DNA]</scope>
    <source>
        <strain evidence="3 4">KCTC 42381</strain>
    </source>
</reference>
<feature type="compositionally biased region" description="Basic and acidic residues" evidence="1">
    <location>
        <begin position="184"/>
        <end position="196"/>
    </location>
</feature>
<dbReference type="PANTHER" id="PTHR34475">
    <property type="match status" value="1"/>
</dbReference>
<feature type="compositionally biased region" description="Low complexity" evidence="1">
    <location>
        <begin position="161"/>
        <end position="178"/>
    </location>
</feature>
<dbReference type="InterPro" id="IPR050400">
    <property type="entry name" value="Bact_Cytoskel_RodZ"/>
</dbReference>
<dbReference type="Proteomes" id="UP000320431">
    <property type="component" value="Unassembled WGS sequence"/>
</dbReference>
<proteinExistence type="predicted"/>
<feature type="domain" description="Cytoskeleton protein RodZ-like C-terminal" evidence="2">
    <location>
        <begin position="204"/>
        <end position="274"/>
    </location>
</feature>
<dbReference type="AlphaFoldDB" id="A0A508AWU0"/>
<dbReference type="InterPro" id="IPR025194">
    <property type="entry name" value="RodZ-like_C"/>
</dbReference>
<organism evidence="3 4">
    <name type="scientific">Marilutibacter maris</name>
    <dbReference type="NCBI Taxonomy" id="1605891"/>
    <lineage>
        <taxon>Bacteria</taxon>
        <taxon>Pseudomonadati</taxon>
        <taxon>Pseudomonadota</taxon>
        <taxon>Gammaproteobacteria</taxon>
        <taxon>Lysobacterales</taxon>
        <taxon>Lysobacteraceae</taxon>
        <taxon>Marilutibacter</taxon>
    </lineage>
</organism>
<evidence type="ECO:0000259" key="2">
    <source>
        <dbReference type="Pfam" id="PF13464"/>
    </source>
</evidence>
<feature type="region of interest" description="Disordered" evidence="1">
    <location>
        <begin position="159"/>
        <end position="196"/>
    </location>
</feature>
<dbReference type="Pfam" id="PF13413">
    <property type="entry name" value="HTH_25"/>
    <property type="match status" value="1"/>
</dbReference>